<dbReference type="EMBL" id="JAGINP010000034">
    <property type="protein sequence ID" value="MBP2296689.1"/>
    <property type="molecule type" value="Genomic_DNA"/>
</dbReference>
<dbReference type="RefSeq" id="WP_209772151.1">
    <property type="nucleotide sequence ID" value="NZ_JAGINP010000034.1"/>
</dbReference>
<dbReference type="InterPro" id="IPR006311">
    <property type="entry name" value="TAT_signal"/>
</dbReference>
<keyword evidence="2" id="KW-0813">Transport</keyword>
<name>A0ABS4SWQ9_9PROT</name>
<protein>
    <submittedName>
        <fullName evidence="4">TRAP-type C4-dicarboxylate transport system substrate-binding protein</fullName>
    </submittedName>
</protein>
<dbReference type="InterPro" id="IPR018389">
    <property type="entry name" value="DctP_fam"/>
</dbReference>
<dbReference type="NCBIfam" id="NF037995">
    <property type="entry name" value="TRAP_S1"/>
    <property type="match status" value="1"/>
</dbReference>
<dbReference type="Pfam" id="PF03480">
    <property type="entry name" value="DctP"/>
    <property type="match status" value="1"/>
</dbReference>
<evidence type="ECO:0000256" key="2">
    <source>
        <dbReference type="ARBA" id="ARBA00022448"/>
    </source>
</evidence>
<evidence type="ECO:0000313" key="4">
    <source>
        <dbReference type="EMBL" id="MBP2296689.1"/>
    </source>
</evidence>
<keyword evidence="5" id="KW-1185">Reference proteome</keyword>
<accession>A0ABS4SWQ9</accession>
<dbReference type="Gene3D" id="3.40.190.170">
    <property type="entry name" value="Bacterial extracellular solute-binding protein, family 7"/>
    <property type="match status" value="1"/>
</dbReference>
<dbReference type="Proteomes" id="UP000781958">
    <property type="component" value="Unassembled WGS sequence"/>
</dbReference>
<dbReference type="PANTHER" id="PTHR33376">
    <property type="match status" value="1"/>
</dbReference>
<dbReference type="PANTHER" id="PTHR33376:SF7">
    <property type="entry name" value="C4-DICARBOXYLATE-BINDING PROTEIN DCTB"/>
    <property type="match status" value="1"/>
</dbReference>
<gene>
    <name evidence="4" type="ORF">J2851_006507</name>
</gene>
<evidence type="ECO:0000256" key="3">
    <source>
        <dbReference type="ARBA" id="ARBA00022729"/>
    </source>
</evidence>
<keyword evidence="3" id="KW-0732">Signal</keyword>
<proteinExistence type="inferred from homology"/>
<evidence type="ECO:0000256" key="1">
    <source>
        <dbReference type="ARBA" id="ARBA00009023"/>
    </source>
</evidence>
<organism evidence="4 5">
    <name type="scientific">Azospirillum rugosum</name>
    <dbReference type="NCBI Taxonomy" id="416170"/>
    <lineage>
        <taxon>Bacteria</taxon>
        <taxon>Pseudomonadati</taxon>
        <taxon>Pseudomonadota</taxon>
        <taxon>Alphaproteobacteria</taxon>
        <taxon>Rhodospirillales</taxon>
        <taxon>Azospirillaceae</taxon>
        <taxon>Azospirillum</taxon>
    </lineage>
</organism>
<reference evidence="4 5" key="1">
    <citation type="submission" date="2021-03" db="EMBL/GenBank/DDBJ databases">
        <title>Genomic Encyclopedia of Type Strains, Phase III (KMG-III): the genomes of soil and plant-associated and newly described type strains.</title>
        <authorList>
            <person name="Whitman W."/>
        </authorList>
    </citation>
    <scope>NUCLEOTIDE SEQUENCE [LARGE SCALE GENOMIC DNA]</scope>
    <source>
        <strain evidence="4 5">IMMIB AFH-6</strain>
    </source>
</reference>
<dbReference type="InterPro" id="IPR038404">
    <property type="entry name" value="TRAP_DctP_sf"/>
</dbReference>
<sequence>MILSRRTLLGGVMAAPAIVAASRLGWAADARTLKISHQFPGGTLEEGDFRDRLCRKFAAEVEKRTNGALKFELYPNSSLMKTLAQFSAMRKGALDLSFYPMPYAGGEVPETNLGLMPCLVTSYEQGMKWRKAEIGQEMTRILDGKGIKLLTWIWQAGGTASRAGAVLNPADVKGMKIRGGSREMDMMLKEAGAAVSTIPSNELYAGMQTGAVDAAITSSTSLISFKLEELSKHLTAPRQKSYWYMLEPLMMSKSVFDSLPPDQQKVLEVVGEEMESFGYQAAREDDDRVAQIYSKAGVQVQDMPEDVVNNWRDIARATAWKDFTDRVKDGARLLKLAEQV</sequence>
<comment type="similarity">
    <text evidence="1">Belongs to the bacterial solute-binding protein 7 family.</text>
</comment>
<evidence type="ECO:0000313" key="5">
    <source>
        <dbReference type="Proteomes" id="UP000781958"/>
    </source>
</evidence>
<dbReference type="PROSITE" id="PS51318">
    <property type="entry name" value="TAT"/>
    <property type="match status" value="1"/>
</dbReference>
<comment type="caution">
    <text evidence="4">The sequence shown here is derived from an EMBL/GenBank/DDBJ whole genome shotgun (WGS) entry which is preliminary data.</text>
</comment>